<dbReference type="GO" id="GO:0004343">
    <property type="term" value="F:glucosamine 6-phosphate N-acetyltransferase activity"/>
    <property type="evidence" value="ECO:0007669"/>
    <property type="project" value="TreeGrafter"/>
</dbReference>
<gene>
    <name evidence="2" type="ORF">BHE18_07590</name>
</gene>
<dbReference type="CDD" id="cd04301">
    <property type="entry name" value="NAT_SF"/>
    <property type="match status" value="1"/>
</dbReference>
<accession>A0A1J6WWT6</accession>
<protein>
    <submittedName>
        <fullName evidence="2">GNAT family N-acetyltransferase</fullName>
    </submittedName>
</protein>
<evidence type="ECO:0000313" key="3">
    <source>
        <dbReference type="Proteomes" id="UP000182062"/>
    </source>
</evidence>
<dbReference type="PANTHER" id="PTHR13355:SF11">
    <property type="entry name" value="GLUCOSAMINE 6-PHOSPHATE N-ACETYLTRANSFERASE"/>
    <property type="match status" value="1"/>
</dbReference>
<dbReference type="Pfam" id="PF13673">
    <property type="entry name" value="Acetyltransf_10"/>
    <property type="match status" value="1"/>
</dbReference>
<name>A0A1J6WWT6_9BACI</name>
<dbReference type="Proteomes" id="UP000182062">
    <property type="component" value="Unassembled WGS sequence"/>
</dbReference>
<evidence type="ECO:0000313" key="2">
    <source>
        <dbReference type="EMBL" id="OIU72651.1"/>
    </source>
</evidence>
<dbReference type="InterPro" id="IPR000182">
    <property type="entry name" value="GNAT_dom"/>
</dbReference>
<keyword evidence="3" id="KW-1185">Reference proteome</keyword>
<organism evidence="2 3">
    <name type="scientific">Rossellomorea aquimaris</name>
    <dbReference type="NCBI Taxonomy" id="189382"/>
    <lineage>
        <taxon>Bacteria</taxon>
        <taxon>Bacillati</taxon>
        <taxon>Bacillota</taxon>
        <taxon>Bacilli</taxon>
        <taxon>Bacillales</taxon>
        <taxon>Bacillaceae</taxon>
        <taxon>Rossellomorea</taxon>
    </lineage>
</organism>
<reference evidence="2 3" key="1">
    <citation type="submission" date="2016-09" db="EMBL/GenBank/DDBJ databases">
        <title>Bacillus aquimaris SAMM genome sequence reveals colonization and biosurfactant production capacities.</title>
        <authorList>
            <person name="Waghmode S.R."/>
            <person name="Suryavanshi M.V."/>
        </authorList>
    </citation>
    <scope>NUCLEOTIDE SEQUENCE [LARGE SCALE GENOMIC DNA]</scope>
    <source>
        <strain evidence="2 3">SAMM</strain>
    </source>
</reference>
<evidence type="ECO:0000259" key="1">
    <source>
        <dbReference type="PROSITE" id="PS51186"/>
    </source>
</evidence>
<dbReference type="SUPFAM" id="SSF55729">
    <property type="entry name" value="Acyl-CoA N-acyltransferases (Nat)"/>
    <property type="match status" value="1"/>
</dbReference>
<dbReference type="InterPro" id="IPR039143">
    <property type="entry name" value="GNPNAT1-like"/>
</dbReference>
<feature type="domain" description="N-acetyltransferase" evidence="1">
    <location>
        <begin position="1"/>
        <end position="141"/>
    </location>
</feature>
<sequence length="141" mass="15667">MNVEIAQSESQLEDVFSVRKTVFVQEQNVPLEEEIDEHENQSTHFILYDGGSPAGAGRFRLLDGIGKVERICVLKSLRGKGAGRDIMQAIEHYASGCSISKLKLNAQTYAIPFYEGLGYKVVSEEFMDAGIPHRTMVKTIS</sequence>
<dbReference type="PANTHER" id="PTHR13355">
    <property type="entry name" value="GLUCOSAMINE 6-PHOSPHATE N-ACETYLTRANSFERASE"/>
    <property type="match status" value="1"/>
</dbReference>
<proteinExistence type="predicted"/>
<dbReference type="RefSeq" id="WP_071618288.1">
    <property type="nucleotide sequence ID" value="NZ_MINN01000074.1"/>
</dbReference>
<comment type="caution">
    <text evidence="2">The sequence shown here is derived from an EMBL/GenBank/DDBJ whole genome shotgun (WGS) entry which is preliminary data.</text>
</comment>
<dbReference type="InterPro" id="IPR016181">
    <property type="entry name" value="Acyl_CoA_acyltransferase"/>
</dbReference>
<dbReference type="Gene3D" id="3.40.630.30">
    <property type="match status" value="1"/>
</dbReference>
<dbReference type="PROSITE" id="PS51186">
    <property type="entry name" value="GNAT"/>
    <property type="match status" value="1"/>
</dbReference>
<dbReference type="AlphaFoldDB" id="A0A1J6WWT6"/>
<dbReference type="EMBL" id="MINN01000074">
    <property type="protein sequence ID" value="OIU72651.1"/>
    <property type="molecule type" value="Genomic_DNA"/>
</dbReference>
<keyword evidence="2" id="KW-0808">Transferase</keyword>